<protein>
    <submittedName>
        <fullName evidence="2">Uncharacterized protein</fullName>
    </submittedName>
</protein>
<name>A0A8W8KSM7_MAGGI</name>
<keyword evidence="1" id="KW-0812">Transmembrane</keyword>
<dbReference type="EnsemblMetazoa" id="G25132.3">
    <property type="protein sequence ID" value="G25132.3:cds"/>
    <property type="gene ID" value="G25132"/>
</dbReference>
<dbReference type="Proteomes" id="UP000005408">
    <property type="component" value="Unassembled WGS sequence"/>
</dbReference>
<evidence type="ECO:0000313" key="2">
    <source>
        <dbReference type="EnsemblMetazoa" id="G25132.3:cds"/>
    </source>
</evidence>
<keyword evidence="1" id="KW-0472">Membrane</keyword>
<keyword evidence="3" id="KW-1185">Reference proteome</keyword>
<organism evidence="2 3">
    <name type="scientific">Magallana gigas</name>
    <name type="common">Pacific oyster</name>
    <name type="synonym">Crassostrea gigas</name>
    <dbReference type="NCBI Taxonomy" id="29159"/>
    <lineage>
        <taxon>Eukaryota</taxon>
        <taxon>Metazoa</taxon>
        <taxon>Spiralia</taxon>
        <taxon>Lophotrochozoa</taxon>
        <taxon>Mollusca</taxon>
        <taxon>Bivalvia</taxon>
        <taxon>Autobranchia</taxon>
        <taxon>Pteriomorphia</taxon>
        <taxon>Ostreida</taxon>
        <taxon>Ostreoidea</taxon>
        <taxon>Ostreidae</taxon>
        <taxon>Magallana</taxon>
    </lineage>
</organism>
<feature type="transmembrane region" description="Helical" evidence="1">
    <location>
        <begin position="12"/>
        <end position="33"/>
    </location>
</feature>
<dbReference type="AlphaFoldDB" id="A0A8W8KSM7"/>
<accession>A0A8W8KSM7</accession>
<keyword evidence="1" id="KW-1133">Transmembrane helix</keyword>
<proteinExistence type="predicted"/>
<reference evidence="2" key="1">
    <citation type="submission" date="2022-08" db="UniProtKB">
        <authorList>
            <consortium name="EnsemblMetazoa"/>
        </authorList>
    </citation>
    <scope>IDENTIFICATION</scope>
    <source>
        <strain evidence="2">05x7-T-G4-1.051#20</strain>
    </source>
</reference>
<sequence length="83" mass="9423">MGLGDNAFFWLNSWSSTAGMLLIFILWLFLWLTRREVDEAERRTGIPAAGGALPLLGHLPQVFKLVGRKSEITIYNILKKTVY</sequence>
<evidence type="ECO:0000256" key="1">
    <source>
        <dbReference type="SAM" id="Phobius"/>
    </source>
</evidence>
<evidence type="ECO:0000313" key="3">
    <source>
        <dbReference type="Proteomes" id="UP000005408"/>
    </source>
</evidence>